<dbReference type="InterPro" id="IPR024079">
    <property type="entry name" value="MetalloPept_cat_dom_sf"/>
</dbReference>
<gene>
    <name evidence="8" type="primary">Acey_s0273.g980</name>
    <name evidence="8" type="ORF">Y032_0273g980</name>
</gene>
<dbReference type="Pfam" id="PF01400">
    <property type="entry name" value="Astacin"/>
    <property type="match status" value="1"/>
</dbReference>
<dbReference type="GO" id="GO:0006508">
    <property type="term" value="P:proteolysis"/>
    <property type="evidence" value="ECO:0007669"/>
    <property type="project" value="UniProtKB-KW"/>
</dbReference>
<evidence type="ECO:0000313" key="8">
    <source>
        <dbReference type="EMBL" id="EYB86780.1"/>
    </source>
</evidence>
<dbReference type="AlphaFoldDB" id="A0A016S7X8"/>
<organism evidence="8 9">
    <name type="scientific">Ancylostoma ceylanicum</name>
    <dbReference type="NCBI Taxonomy" id="53326"/>
    <lineage>
        <taxon>Eukaryota</taxon>
        <taxon>Metazoa</taxon>
        <taxon>Ecdysozoa</taxon>
        <taxon>Nematoda</taxon>
        <taxon>Chromadorea</taxon>
        <taxon>Rhabditida</taxon>
        <taxon>Rhabditina</taxon>
        <taxon>Rhabditomorpha</taxon>
        <taxon>Strongyloidea</taxon>
        <taxon>Ancylostomatidae</taxon>
        <taxon>Ancylostomatinae</taxon>
        <taxon>Ancylostoma</taxon>
    </lineage>
</organism>
<dbReference type="GO" id="GO:0004222">
    <property type="term" value="F:metalloendopeptidase activity"/>
    <property type="evidence" value="ECO:0007669"/>
    <property type="project" value="InterPro"/>
</dbReference>
<sequence>MQLPTPSSHPFHTTPYGNFQKKNTLIISVREYFQLEYAEEFEKHEKTKFYGQRYDFGSIMHYRQRSGFSTLDYLIIPVDSKYKDTLGSKMISFTDITMINRHYNCAEKCKSASPDQCKNGGYPHPRNCSRCLCPSGYGGIDCNERPSDGCGLELEATETWQNLTIDIQNEDSNKYLDGYKKCNYWIKVIILIS</sequence>
<keyword evidence="1" id="KW-0645">Protease</keyword>
<evidence type="ECO:0000256" key="6">
    <source>
        <dbReference type="PROSITE-ProRule" id="PRU01211"/>
    </source>
</evidence>
<evidence type="ECO:0000256" key="1">
    <source>
        <dbReference type="ARBA" id="ARBA00022670"/>
    </source>
</evidence>
<evidence type="ECO:0000313" key="9">
    <source>
        <dbReference type="Proteomes" id="UP000024635"/>
    </source>
</evidence>
<keyword evidence="4" id="KW-0862">Zinc</keyword>
<dbReference type="PANTHER" id="PTHR10127:SF780">
    <property type="entry name" value="METALLOENDOPEPTIDASE"/>
    <property type="match status" value="1"/>
</dbReference>
<reference evidence="9" key="1">
    <citation type="journal article" date="2015" name="Nat. Genet.">
        <title>The genome and transcriptome of the zoonotic hookworm Ancylostoma ceylanicum identify infection-specific gene families.</title>
        <authorList>
            <person name="Schwarz E.M."/>
            <person name="Hu Y."/>
            <person name="Antoshechkin I."/>
            <person name="Miller M.M."/>
            <person name="Sternberg P.W."/>
            <person name="Aroian R.V."/>
        </authorList>
    </citation>
    <scope>NUCLEOTIDE SEQUENCE</scope>
    <source>
        <strain evidence="9">HY135</strain>
    </source>
</reference>
<keyword evidence="3" id="KW-0378">Hydrolase</keyword>
<dbReference type="EMBL" id="JARK01001609">
    <property type="protein sequence ID" value="EYB86780.1"/>
    <property type="molecule type" value="Genomic_DNA"/>
</dbReference>
<evidence type="ECO:0000256" key="3">
    <source>
        <dbReference type="ARBA" id="ARBA00022801"/>
    </source>
</evidence>
<keyword evidence="2" id="KW-0479">Metal-binding</keyword>
<feature type="domain" description="Peptidase M12A" evidence="7">
    <location>
        <begin position="1"/>
        <end position="106"/>
    </location>
</feature>
<comment type="caution">
    <text evidence="8">The sequence shown here is derived from an EMBL/GenBank/DDBJ whole genome shotgun (WGS) entry which is preliminary data.</text>
</comment>
<accession>A0A016S7X8</accession>
<evidence type="ECO:0000256" key="4">
    <source>
        <dbReference type="ARBA" id="ARBA00022833"/>
    </source>
</evidence>
<dbReference type="PANTHER" id="PTHR10127">
    <property type="entry name" value="DISCOIDIN, CUB, EGF, LAMININ , AND ZINC METALLOPROTEASE DOMAIN CONTAINING"/>
    <property type="match status" value="1"/>
</dbReference>
<keyword evidence="9" id="KW-1185">Reference proteome</keyword>
<dbReference type="Gene3D" id="3.40.390.10">
    <property type="entry name" value="Collagenase (Catalytic Domain)"/>
    <property type="match status" value="1"/>
</dbReference>
<dbReference type="Proteomes" id="UP000024635">
    <property type="component" value="Unassembled WGS sequence"/>
</dbReference>
<evidence type="ECO:0000259" key="7">
    <source>
        <dbReference type="PROSITE" id="PS51864"/>
    </source>
</evidence>
<evidence type="ECO:0000256" key="2">
    <source>
        <dbReference type="ARBA" id="ARBA00022723"/>
    </source>
</evidence>
<protein>
    <recommendedName>
        <fullName evidence="7">Peptidase M12A domain-containing protein</fullName>
    </recommendedName>
</protein>
<comment type="caution">
    <text evidence="6">Lacks conserved residue(s) required for the propagation of feature annotation.</text>
</comment>
<keyword evidence="5" id="KW-0482">Metalloprotease</keyword>
<dbReference type="SUPFAM" id="SSF55486">
    <property type="entry name" value="Metalloproteases ('zincins'), catalytic domain"/>
    <property type="match status" value="1"/>
</dbReference>
<evidence type="ECO:0000256" key="5">
    <source>
        <dbReference type="ARBA" id="ARBA00023049"/>
    </source>
</evidence>
<dbReference type="OrthoDB" id="5848215at2759"/>
<dbReference type="GO" id="GO:0046872">
    <property type="term" value="F:metal ion binding"/>
    <property type="evidence" value="ECO:0007669"/>
    <property type="project" value="UniProtKB-KW"/>
</dbReference>
<proteinExistence type="predicted"/>
<dbReference type="InterPro" id="IPR001506">
    <property type="entry name" value="Peptidase_M12A"/>
</dbReference>
<dbReference type="PROSITE" id="PS51864">
    <property type="entry name" value="ASTACIN"/>
    <property type="match status" value="1"/>
</dbReference>
<name>A0A016S7X8_9BILA</name>